<keyword evidence="5 6" id="KW-0560">Oxidoreductase</keyword>
<dbReference type="InterPro" id="IPR003171">
    <property type="entry name" value="Mehydrof_redctse-like"/>
</dbReference>
<evidence type="ECO:0000313" key="8">
    <source>
        <dbReference type="EMBL" id="CAA9467525.1"/>
    </source>
</evidence>
<dbReference type="EMBL" id="CADCVI010000101">
    <property type="protein sequence ID" value="CAA9467525.1"/>
    <property type="molecule type" value="Genomic_DNA"/>
</dbReference>
<evidence type="ECO:0000256" key="2">
    <source>
        <dbReference type="ARBA" id="ARBA00004777"/>
    </source>
</evidence>
<protein>
    <recommendedName>
        <fullName evidence="6">Methylenetetrahydrofolate reductase</fullName>
    </recommendedName>
</protein>
<evidence type="ECO:0000256" key="1">
    <source>
        <dbReference type="ARBA" id="ARBA00001974"/>
    </source>
</evidence>
<evidence type="ECO:0000256" key="7">
    <source>
        <dbReference type="SAM" id="MobiDB-lite"/>
    </source>
</evidence>
<evidence type="ECO:0000256" key="3">
    <source>
        <dbReference type="ARBA" id="ARBA00022630"/>
    </source>
</evidence>
<sequence length="310" mass="33387">MIGEHGETPKGGREGHATAPLRGLEHPRYELVPVEGAREQAVHLPDGAEVSVTCSPALGIGATLAFAEDLLGRGFRVVPHLAARLIEGEAHLKEVLRRLEGGGMRDVFVVGGDSKSPAGPFASGLELLEAMARLGAEVERVGVPAYPEGHPFVPKGELRRVLLAKQAYASYAVAQICFEPRTILGWLAEAREGGMELPVYAGVPGVVDRRKLLRISLRIGLGDSVRFLKKQSGLAGRLLRPRGYSPDALIEGLSPYIGDPAYGLRGVHINSFNHVEETEKWRRRMLGMLRHEGVSNGASHSAPASMRGKE</sequence>
<dbReference type="SUPFAM" id="SSF51730">
    <property type="entry name" value="FAD-linked oxidoreductase"/>
    <property type="match status" value="1"/>
</dbReference>
<organism evidence="8">
    <name type="scientific">uncultured Rubrobacteraceae bacterium</name>
    <dbReference type="NCBI Taxonomy" id="349277"/>
    <lineage>
        <taxon>Bacteria</taxon>
        <taxon>Bacillati</taxon>
        <taxon>Actinomycetota</taxon>
        <taxon>Rubrobacteria</taxon>
        <taxon>Rubrobacterales</taxon>
        <taxon>Rubrobacteraceae</taxon>
        <taxon>environmental samples</taxon>
    </lineage>
</organism>
<name>A0A6J4R902_9ACTN</name>
<dbReference type="Pfam" id="PF02219">
    <property type="entry name" value="MTHFR"/>
    <property type="match status" value="1"/>
</dbReference>
<keyword evidence="4 6" id="KW-0274">FAD</keyword>
<dbReference type="InterPro" id="IPR029041">
    <property type="entry name" value="FAD-linked_oxidoreductase-like"/>
</dbReference>
<dbReference type="Gene3D" id="3.20.20.220">
    <property type="match status" value="1"/>
</dbReference>
<evidence type="ECO:0000256" key="6">
    <source>
        <dbReference type="RuleBase" id="RU003862"/>
    </source>
</evidence>
<feature type="compositionally biased region" description="Basic and acidic residues" evidence="7">
    <location>
        <begin position="1"/>
        <end position="16"/>
    </location>
</feature>
<dbReference type="GO" id="GO:0035999">
    <property type="term" value="P:tetrahydrofolate interconversion"/>
    <property type="evidence" value="ECO:0007669"/>
    <property type="project" value="UniProtKB-UniPathway"/>
</dbReference>
<evidence type="ECO:0000256" key="4">
    <source>
        <dbReference type="ARBA" id="ARBA00022827"/>
    </source>
</evidence>
<feature type="region of interest" description="Disordered" evidence="7">
    <location>
        <begin position="1"/>
        <end position="24"/>
    </location>
</feature>
<gene>
    <name evidence="8" type="ORF">AVDCRST_MAG25-1695</name>
</gene>
<dbReference type="AlphaFoldDB" id="A0A6J4R902"/>
<accession>A0A6J4R902</accession>
<comment type="cofactor">
    <cofactor evidence="1 6">
        <name>FAD</name>
        <dbReference type="ChEBI" id="CHEBI:57692"/>
    </cofactor>
</comment>
<comment type="pathway">
    <text evidence="2 6">One-carbon metabolism; tetrahydrofolate interconversion.</text>
</comment>
<proteinExistence type="inferred from homology"/>
<reference evidence="8" key="1">
    <citation type="submission" date="2020-02" db="EMBL/GenBank/DDBJ databases">
        <authorList>
            <person name="Meier V. D."/>
        </authorList>
    </citation>
    <scope>NUCLEOTIDE SEQUENCE</scope>
    <source>
        <strain evidence="8">AVDCRST_MAG25</strain>
    </source>
</reference>
<dbReference type="GO" id="GO:0006555">
    <property type="term" value="P:methionine metabolic process"/>
    <property type="evidence" value="ECO:0007669"/>
    <property type="project" value="InterPro"/>
</dbReference>
<dbReference type="GO" id="GO:0004489">
    <property type="term" value="F:methylenetetrahydrofolate reductase [NAD(P)H] activity"/>
    <property type="evidence" value="ECO:0007669"/>
    <property type="project" value="InterPro"/>
</dbReference>
<dbReference type="UniPathway" id="UPA00193"/>
<evidence type="ECO:0000256" key="5">
    <source>
        <dbReference type="ARBA" id="ARBA00023002"/>
    </source>
</evidence>
<keyword evidence="3 6" id="KW-0285">Flavoprotein</keyword>
<comment type="similarity">
    <text evidence="6">Belongs to the methylenetetrahydrofolate reductase family.</text>
</comment>